<sequence length="87" mass="9378">MTDRSQLLRRQLRTRILSALLLISAGYFLLPVVSVWLGFLPHPGTAVLDRSLSAAFVLGLPVVACWAHLKTLGDALSAEREHGADGA</sequence>
<reference evidence="2 3" key="1">
    <citation type="submission" date="2020-06" db="EMBL/GenBank/DDBJ databases">
        <title>Actinokineospora xiongansis sp. nov., isolated from soil of Baiyangdian.</title>
        <authorList>
            <person name="Zhang X."/>
        </authorList>
    </citation>
    <scope>NUCLEOTIDE SEQUENCE [LARGE SCALE GENOMIC DNA]</scope>
    <source>
        <strain evidence="2 3">HBU206404</strain>
    </source>
</reference>
<name>A0ABR7L9R7_9PSEU</name>
<protein>
    <recommendedName>
        <fullName evidence="4">Solute:sodium symporter small subunit</fullName>
    </recommendedName>
</protein>
<gene>
    <name evidence="2" type="ORF">GPZ80_19895</name>
</gene>
<evidence type="ECO:0000313" key="2">
    <source>
        <dbReference type="EMBL" id="MBC6449429.1"/>
    </source>
</evidence>
<dbReference type="RefSeq" id="WP_187222192.1">
    <property type="nucleotide sequence ID" value="NZ_JABVED010000011.1"/>
</dbReference>
<keyword evidence="3" id="KW-1185">Reference proteome</keyword>
<accession>A0ABR7L9R7</accession>
<keyword evidence="1" id="KW-1133">Transmembrane helix</keyword>
<evidence type="ECO:0000256" key="1">
    <source>
        <dbReference type="SAM" id="Phobius"/>
    </source>
</evidence>
<dbReference type="EMBL" id="JABVED010000011">
    <property type="protein sequence ID" value="MBC6449429.1"/>
    <property type="molecule type" value="Genomic_DNA"/>
</dbReference>
<evidence type="ECO:0008006" key="4">
    <source>
        <dbReference type="Google" id="ProtNLM"/>
    </source>
</evidence>
<organism evidence="2 3">
    <name type="scientific">Actinokineospora xionganensis</name>
    <dbReference type="NCBI Taxonomy" id="2684470"/>
    <lineage>
        <taxon>Bacteria</taxon>
        <taxon>Bacillati</taxon>
        <taxon>Actinomycetota</taxon>
        <taxon>Actinomycetes</taxon>
        <taxon>Pseudonocardiales</taxon>
        <taxon>Pseudonocardiaceae</taxon>
        <taxon>Actinokineospora</taxon>
    </lineage>
</organism>
<feature type="transmembrane region" description="Helical" evidence="1">
    <location>
        <begin position="16"/>
        <end position="39"/>
    </location>
</feature>
<keyword evidence="1" id="KW-0812">Transmembrane</keyword>
<proteinExistence type="predicted"/>
<comment type="caution">
    <text evidence="2">The sequence shown here is derived from an EMBL/GenBank/DDBJ whole genome shotgun (WGS) entry which is preliminary data.</text>
</comment>
<feature type="transmembrane region" description="Helical" evidence="1">
    <location>
        <begin position="51"/>
        <end position="69"/>
    </location>
</feature>
<evidence type="ECO:0000313" key="3">
    <source>
        <dbReference type="Proteomes" id="UP000734823"/>
    </source>
</evidence>
<keyword evidence="1" id="KW-0472">Membrane</keyword>
<dbReference type="Proteomes" id="UP000734823">
    <property type="component" value="Unassembled WGS sequence"/>
</dbReference>